<evidence type="ECO:0000256" key="3">
    <source>
        <dbReference type="ARBA" id="ARBA00022448"/>
    </source>
</evidence>
<keyword evidence="3" id="KW-0813">Transport</keyword>
<feature type="transmembrane region" description="Helical" evidence="8">
    <location>
        <begin position="184"/>
        <end position="205"/>
    </location>
</feature>
<feature type="transmembrane region" description="Helical" evidence="8">
    <location>
        <begin position="272"/>
        <end position="292"/>
    </location>
</feature>
<dbReference type="Gene3D" id="1.20.1530.20">
    <property type="match status" value="1"/>
</dbReference>
<organism evidence="9 10">
    <name type="scientific">Ruegeria atlantica</name>
    <dbReference type="NCBI Taxonomy" id="81569"/>
    <lineage>
        <taxon>Bacteria</taxon>
        <taxon>Pseudomonadati</taxon>
        <taxon>Pseudomonadota</taxon>
        <taxon>Alphaproteobacteria</taxon>
        <taxon>Rhodobacterales</taxon>
        <taxon>Roseobacteraceae</taxon>
        <taxon>Ruegeria</taxon>
    </lineage>
</organism>
<dbReference type="RefSeq" id="WP_058272556.1">
    <property type="nucleotide sequence ID" value="NZ_CYPS01000022.1"/>
</dbReference>
<feature type="transmembrane region" description="Helical" evidence="8">
    <location>
        <begin position="240"/>
        <end position="260"/>
    </location>
</feature>
<proteinExistence type="inferred from homology"/>
<keyword evidence="7 8" id="KW-0472">Membrane</keyword>
<feature type="transmembrane region" description="Helical" evidence="8">
    <location>
        <begin position="66"/>
        <end position="87"/>
    </location>
</feature>
<evidence type="ECO:0000256" key="7">
    <source>
        <dbReference type="ARBA" id="ARBA00023136"/>
    </source>
</evidence>
<evidence type="ECO:0000256" key="4">
    <source>
        <dbReference type="ARBA" id="ARBA00022475"/>
    </source>
</evidence>
<dbReference type="InterPro" id="IPR038770">
    <property type="entry name" value="Na+/solute_symporter_sf"/>
</dbReference>
<comment type="subcellular location">
    <subcellularLocation>
        <location evidence="1">Cell membrane</location>
        <topology evidence="1">Multi-pass membrane protein</topology>
    </subcellularLocation>
</comment>
<feature type="transmembrane region" description="Helical" evidence="8">
    <location>
        <begin position="36"/>
        <end position="54"/>
    </location>
</feature>
<keyword evidence="4" id="KW-1003">Cell membrane</keyword>
<feature type="transmembrane region" description="Helical" evidence="8">
    <location>
        <begin position="6"/>
        <end position="24"/>
    </location>
</feature>
<evidence type="ECO:0000256" key="5">
    <source>
        <dbReference type="ARBA" id="ARBA00022692"/>
    </source>
</evidence>
<name>A0A0P1E4E8_9RHOB</name>
<evidence type="ECO:0000256" key="6">
    <source>
        <dbReference type="ARBA" id="ARBA00022989"/>
    </source>
</evidence>
<dbReference type="InterPro" id="IPR004776">
    <property type="entry name" value="Mem_transp_PIN-like"/>
</dbReference>
<feature type="transmembrane region" description="Helical" evidence="8">
    <location>
        <begin position="123"/>
        <end position="144"/>
    </location>
</feature>
<comment type="similarity">
    <text evidence="2">Belongs to the auxin efflux carrier (TC 2.A.69) family.</text>
</comment>
<protein>
    <submittedName>
        <fullName evidence="9">Auxin efflux carrier</fullName>
    </submittedName>
</protein>
<keyword evidence="10" id="KW-1185">Reference proteome</keyword>
<evidence type="ECO:0000313" key="10">
    <source>
        <dbReference type="Proteomes" id="UP000050786"/>
    </source>
</evidence>
<evidence type="ECO:0000256" key="1">
    <source>
        <dbReference type="ARBA" id="ARBA00004651"/>
    </source>
</evidence>
<sequence length="293" mass="31596">MNILLTVFEIVAPVFLLAGIGFTWVKLGFEYRLEFVTRLAVTLAVPSLIFVALMQTEIPAGELTRFTLAAIAGHIGLAVAFGVFVRLSNLDRRTYLSPLIFGNTGNLGLPLCIFAFGQAGLGFAVIFLAITALFSFTYGIYLVAGKGAFGKVAREPMVWATLLGALFLWQDWETPLFLTNTLELLGQMAIPMMLITVGVAIARLTTRKLGQAIWLSVLKLLVCFALGWATARFFDLDATAFGVLVLQMCTPVAVTSYLLAERFDADSDAVAGMVMVSTVLSVGALPIILAIVL</sequence>
<dbReference type="Pfam" id="PF03547">
    <property type="entry name" value="Mem_trans"/>
    <property type="match status" value="2"/>
</dbReference>
<keyword evidence="6 8" id="KW-1133">Transmembrane helix</keyword>
<evidence type="ECO:0000256" key="8">
    <source>
        <dbReference type="SAM" id="Phobius"/>
    </source>
</evidence>
<evidence type="ECO:0000256" key="2">
    <source>
        <dbReference type="ARBA" id="ARBA00010145"/>
    </source>
</evidence>
<gene>
    <name evidence="9" type="ORF">RUM4293_01376</name>
</gene>
<dbReference type="AlphaFoldDB" id="A0A0P1E4E8"/>
<accession>A0A0P1E4E8</accession>
<feature type="transmembrane region" description="Helical" evidence="8">
    <location>
        <begin position="156"/>
        <end position="172"/>
    </location>
</feature>
<dbReference type="GO" id="GO:0005886">
    <property type="term" value="C:plasma membrane"/>
    <property type="evidence" value="ECO:0007669"/>
    <property type="project" value="UniProtKB-SubCell"/>
</dbReference>
<evidence type="ECO:0000313" key="9">
    <source>
        <dbReference type="EMBL" id="CUH42488.1"/>
    </source>
</evidence>
<dbReference type="Proteomes" id="UP000050786">
    <property type="component" value="Unassembled WGS sequence"/>
</dbReference>
<dbReference type="GO" id="GO:0055085">
    <property type="term" value="P:transmembrane transport"/>
    <property type="evidence" value="ECO:0007669"/>
    <property type="project" value="InterPro"/>
</dbReference>
<dbReference type="EMBL" id="CYPS01000022">
    <property type="protein sequence ID" value="CUH42488.1"/>
    <property type="molecule type" value="Genomic_DNA"/>
</dbReference>
<dbReference type="PANTHER" id="PTHR36838">
    <property type="entry name" value="AUXIN EFFLUX CARRIER FAMILY PROTEIN"/>
    <property type="match status" value="1"/>
</dbReference>
<reference evidence="10" key="1">
    <citation type="submission" date="2015-09" db="EMBL/GenBank/DDBJ databases">
        <authorList>
            <person name="Rodrigo-Torres L."/>
            <person name="Arahal D.R."/>
        </authorList>
    </citation>
    <scope>NUCLEOTIDE SEQUENCE [LARGE SCALE GENOMIC DNA]</scope>
    <source>
        <strain evidence="10">CECT 4293</strain>
    </source>
</reference>
<dbReference type="PANTHER" id="PTHR36838:SF1">
    <property type="entry name" value="SLR1864 PROTEIN"/>
    <property type="match status" value="1"/>
</dbReference>
<keyword evidence="5 8" id="KW-0812">Transmembrane</keyword>
<feature type="transmembrane region" description="Helical" evidence="8">
    <location>
        <begin position="99"/>
        <end position="117"/>
    </location>
</feature>
<feature type="transmembrane region" description="Helical" evidence="8">
    <location>
        <begin position="212"/>
        <end position="234"/>
    </location>
</feature>